<gene>
    <name evidence="4" type="ORF">CBOVIS_LOCUS1598</name>
</gene>
<comment type="caution">
    <text evidence="4">The sequence shown here is derived from an EMBL/GenBank/DDBJ whole genome shotgun (WGS) entry which is preliminary data.</text>
</comment>
<evidence type="ECO:0000313" key="4">
    <source>
        <dbReference type="EMBL" id="CAB3398312.1"/>
    </source>
</evidence>
<dbReference type="PROSITE" id="PS51501">
    <property type="entry name" value="ZF_DNL"/>
    <property type="match status" value="1"/>
</dbReference>
<accession>A0A8S1EC52</accession>
<proteinExistence type="inferred from homology"/>
<dbReference type="GO" id="GO:0005634">
    <property type="term" value="C:nucleus"/>
    <property type="evidence" value="ECO:0007669"/>
    <property type="project" value="TreeGrafter"/>
</dbReference>
<dbReference type="InterPro" id="IPR006941">
    <property type="entry name" value="RNase_CAF1"/>
</dbReference>
<dbReference type="PANTHER" id="PTHR15092">
    <property type="entry name" value="POLY A -SPECIFIC RIBONUCLEASE/TARGET OF EGR1, MEMBER 1"/>
    <property type="match status" value="1"/>
</dbReference>
<dbReference type="GO" id="GO:0005783">
    <property type="term" value="C:endoplasmic reticulum"/>
    <property type="evidence" value="ECO:0007669"/>
    <property type="project" value="TreeGrafter"/>
</dbReference>
<dbReference type="GO" id="GO:0008270">
    <property type="term" value="F:zinc ion binding"/>
    <property type="evidence" value="ECO:0007669"/>
    <property type="project" value="UniProtKB-KW"/>
</dbReference>
<keyword evidence="2" id="KW-0862">Zinc</keyword>
<evidence type="ECO:0000256" key="1">
    <source>
        <dbReference type="ARBA" id="ARBA00008372"/>
    </source>
</evidence>
<dbReference type="GO" id="GO:1990431">
    <property type="term" value="P:priRNA 3'-end processing"/>
    <property type="evidence" value="ECO:0007669"/>
    <property type="project" value="TreeGrafter"/>
</dbReference>
<dbReference type="Pfam" id="PF04857">
    <property type="entry name" value="CAF1"/>
    <property type="match status" value="1"/>
</dbReference>
<comment type="similarity">
    <text evidence="1">Belongs to the CAF1 family.</text>
</comment>
<evidence type="ECO:0000313" key="5">
    <source>
        <dbReference type="Proteomes" id="UP000494206"/>
    </source>
</evidence>
<name>A0A8S1EC52_9PELO</name>
<dbReference type="PANTHER" id="PTHR15092:SF22">
    <property type="entry name" value="POLY(A)-SPECIFIC RIBONUCLEASE PNLDC1"/>
    <property type="match status" value="1"/>
</dbReference>
<dbReference type="InterPro" id="IPR012337">
    <property type="entry name" value="RNaseH-like_sf"/>
</dbReference>
<keyword evidence="2" id="KW-0863">Zinc-finger</keyword>
<feature type="domain" description="DNL-type" evidence="3">
    <location>
        <begin position="49"/>
        <end position="146"/>
    </location>
</feature>
<dbReference type="Pfam" id="PF05180">
    <property type="entry name" value="zf-DNL"/>
    <property type="match status" value="1"/>
</dbReference>
<dbReference type="EMBL" id="CADEPM010000001">
    <property type="protein sequence ID" value="CAB3398312.1"/>
    <property type="molecule type" value="Genomic_DNA"/>
</dbReference>
<keyword evidence="5" id="KW-1185">Reference proteome</keyword>
<evidence type="ECO:0000256" key="2">
    <source>
        <dbReference type="PROSITE-ProRule" id="PRU00834"/>
    </source>
</evidence>
<dbReference type="GO" id="GO:0003723">
    <property type="term" value="F:RNA binding"/>
    <property type="evidence" value="ECO:0007669"/>
    <property type="project" value="TreeGrafter"/>
</dbReference>
<dbReference type="GO" id="GO:0000175">
    <property type="term" value="F:3'-5'-RNA exonuclease activity"/>
    <property type="evidence" value="ECO:0007669"/>
    <property type="project" value="TreeGrafter"/>
</dbReference>
<protein>
    <recommendedName>
        <fullName evidence="3">DNL-type domain-containing protein</fullName>
    </recommendedName>
</protein>
<reference evidence="4 5" key="1">
    <citation type="submission" date="2020-04" db="EMBL/GenBank/DDBJ databases">
        <authorList>
            <person name="Laetsch R D."/>
            <person name="Stevens L."/>
            <person name="Kumar S."/>
            <person name="Blaxter L. M."/>
        </authorList>
    </citation>
    <scope>NUCLEOTIDE SEQUENCE [LARGE SCALE GENOMIC DNA]</scope>
</reference>
<dbReference type="GO" id="GO:1990432">
    <property type="term" value="P:siRNA 3'-end processing"/>
    <property type="evidence" value="ECO:0007669"/>
    <property type="project" value="TreeGrafter"/>
</dbReference>
<dbReference type="Proteomes" id="UP000494206">
    <property type="component" value="Unassembled WGS sequence"/>
</dbReference>
<dbReference type="SUPFAM" id="SSF53098">
    <property type="entry name" value="Ribonuclease H-like"/>
    <property type="match status" value="1"/>
</dbReference>
<dbReference type="InterPro" id="IPR036397">
    <property type="entry name" value="RNaseH_sf"/>
</dbReference>
<keyword evidence="2" id="KW-0479">Metal-binding</keyword>
<evidence type="ECO:0000259" key="3">
    <source>
        <dbReference type="PROSITE" id="PS51501"/>
    </source>
</evidence>
<dbReference type="AlphaFoldDB" id="A0A8S1EC52"/>
<dbReference type="GO" id="GO:0000289">
    <property type="term" value="P:nuclear-transcribed mRNA poly(A) tail shortening"/>
    <property type="evidence" value="ECO:0007669"/>
    <property type="project" value="TreeGrafter"/>
</dbReference>
<dbReference type="Gene3D" id="3.30.420.10">
    <property type="entry name" value="Ribonuclease H-like superfamily/Ribonuclease H"/>
    <property type="match status" value="1"/>
</dbReference>
<dbReference type="InterPro" id="IPR007853">
    <property type="entry name" value="Znf_DNL-typ"/>
</dbReference>
<sequence>MMQASIVGKIFKTLSTPIARAVNNYTTQPSTSKTVFLVSRRFYSTPLAHQVPKLSLTYTCKVCNSRQGPKTFAKSSYEKGVVIVTCTGCHNHHIIADNIGWFEDFKGRNIEEILKEKGEEVKRGITIDNMYCANKTNYLSDFNASDDHGDVNADDLQKRVLGLSAFLESYQLDHQLKAAIDFEFFGLDMNSVSLFDSPEERYEKLCKTVKTYQPSQIFEEGITFCNRKSFEAFEKILDRNASILTYFTKSVKNAVYYVNLKLRLEMNDFDINKEKMVWEDELTENLEVEINEQISHLELLAVIYECSRSYDDVEFEVDETGRKIRISKFTDDLEQYRNSIKTRLLASFRGVSAIFDLISNIKMPIIGHNCVLDCMYMYHYLIDDLPNTLTEFKEKFSEVFNTVIDNKVIFSYISEVFYSNQIRDSNLNTLCDFFMTPKAEKLIHPMIADMDCRRYSEEFKGSKYHNAAFDAYITGNTFIKLAHIYLNEKGETNIFEWKKIAAGLEANVTNRLHMSLFENAHWNLKGEDPKGFRPDIVILEKINGSEITHLDMVQENLALKWLTNSFKIDTRISKNRKQIEIATNSENTTFEERLMSHRTIKDELVNDLKCLRGKFKEFERIVNSDRIVAKTQTSPSLSVFVGISLAVVLRAVLYLK</sequence>
<dbReference type="OrthoDB" id="512667at2759"/>
<organism evidence="4 5">
    <name type="scientific">Caenorhabditis bovis</name>
    <dbReference type="NCBI Taxonomy" id="2654633"/>
    <lineage>
        <taxon>Eukaryota</taxon>
        <taxon>Metazoa</taxon>
        <taxon>Ecdysozoa</taxon>
        <taxon>Nematoda</taxon>
        <taxon>Chromadorea</taxon>
        <taxon>Rhabditida</taxon>
        <taxon>Rhabditina</taxon>
        <taxon>Rhabditomorpha</taxon>
        <taxon>Rhabditoidea</taxon>
        <taxon>Rhabditidae</taxon>
        <taxon>Peloderinae</taxon>
        <taxon>Caenorhabditis</taxon>
    </lineage>
</organism>
<dbReference type="InterPro" id="IPR051181">
    <property type="entry name" value="CAF1_poly(A)_ribonucleases"/>
</dbReference>